<accession>A0A1A9N750</accession>
<evidence type="ECO:0000313" key="5">
    <source>
        <dbReference type="Proteomes" id="UP000078116"/>
    </source>
</evidence>
<dbReference type="Proteomes" id="UP000078116">
    <property type="component" value="Unassembled WGS sequence"/>
</dbReference>
<comment type="caution">
    <text evidence="3">The sequence shown here is derived from an EMBL/GenBank/DDBJ whole genome shotgun (WGS) entry which is preliminary data.</text>
</comment>
<dbReference type="Proteomes" id="UP000077961">
    <property type="component" value="Unassembled WGS sequence"/>
</dbReference>
<sequence length="139" mass="15030">MRRLCTGVALCLFASLSTAQATTPSIDDFQGKWTVTDVVGYGNTSGGIPEAKKLLGKVLSISAGGIEFDRERCKPHKVGIAMVDTASRLKDDFGINLEDTGLPANTALLDSSNCTAVYRMDEHRVLFEWDGVVLRAVKH</sequence>
<feature type="chain" id="PRO_5008393666" description="Lipoprotein" evidence="1">
    <location>
        <begin position="22"/>
        <end position="139"/>
    </location>
</feature>
<evidence type="ECO:0000313" key="2">
    <source>
        <dbReference type="EMBL" id="OAJ52011.1"/>
    </source>
</evidence>
<feature type="signal peptide" evidence="1">
    <location>
        <begin position="1"/>
        <end position="21"/>
    </location>
</feature>
<proteinExistence type="predicted"/>
<protein>
    <recommendedName>
        <fullName evidence="6">Lipoprotein</fullName>
    </recommendedName>
</protein>
<keyword evidence="4" id="KW-1185">Reference proteome</keyword>
<organism evidence="3 5">
    <name type="scientific">Paraburkholderia ginsengiterrae</name>
    <dbReference type="NCBI Taxonomy" id="1462993"/>
    <lineage>
        <taxon>Bacteria</taxon>
        <taxon>Pseudomonadati</taxon>
        <taxon>Pseudomonadota</taxon>
        <taxon>Betaproteobacteria</taxon>
        <taxon>Burkholderiales</taxon>
        <taxon>Burkholderiaceae</taxon>
        <taxon>Paraburkholderia</taxon>
    </lineage>
</organism>
<dbReference type="EMBL" id="LXJZ01000242">
    <property type="protein sequence ID" value="OAJ52011.1"/>
    <property type="molecule type" value="Genomic_DNA"/>
</dbReference>
<name>A0A1A9N750_9BURK</name>
<evidence type="ECO:0008006" key="6">
    <source>
        <dbReference type="Google" id="ProtNLM"/>
    </source>
</evidence>
<evidence type="ECO:0000313" key="4">
    <source>
        <dbReference type="Proteomes" id="UP000077961"/>
    </source>
</evidence>
<reference evidence="4 5" key="1">
    <citation type="submission" date="2016-04" db="EMBL/GenBank/DDBJ databases">
        <title>Reclassification of Paraburkholderia panaciterrae (Farh et al. 2015) Dobritsa &amp; Samadpour 2016 as a later homotypic synonym of Paraburkholderia ginsengiterrae (Farh et al. 2015) Dobritsa &amp; Samadpour 2016.</title>
        <authorList>
            <person name="Dobritsa A.P."/>
            <person name="Kutumbaka K."/>
            <person name="Samadpour M."/>
        </authorList>
    </citation>
    <scope>NUCLEOTIDE SEQUENCE [LARGE SCALE GENOMIC DNA]</scope>
    <source>
        <strain evidence="3 5">DCY85</strain>
        <strain evidence="2 4">DCY85-1</strain>
    </source>
</reference>
<evidence type="ECO:0000256" key="1">
    <source>
        <dbReference type="SAM" id="SignalP"/>
    </source>
</evidence>
<evidence type="ECO:0000313" key="3">
    <source>
        <dbReference type="EMBL" id="OAJ60002.1"/>
    </source>
</evidence>
<keyword evidence="1" id="KW-0732">Signal</keyword>
<dbReference type="AlphaFoldDB" id="A0A1A9N750"/>
<gene>
    <name evidence="2" type="ORF">A6V36_14820</name>
    <name evidence="3" type="ORF">A6V37_26205</name>
</gene>
<dbReference type="EMBL" id="LXKA01000243">
    <property type="protein sequence ID" value="OAJ60002.1"/>
    <property type="molecule type" value="Genomic_DNA"/>
</dbReference>